<evidence type="ECO:0000256" key="1">
    <source>
        <dbReference type="ARBA" id="ARBA00023015"/>
    </source>
</evidence>
<dbReference type="PROSITE" id="PS01081">
    <property type="entry name" value="HTH_TETR_1"/>
    <property type="match status" value="1"/>
</dbReference>
<feature type="DNA-binding region" description="H-T-H motif" evidence="4">
    <location>
        <begin position="39"/>
        <end position="58"/>
    </location>
</feature>
<organism evidence="6 7">
    <name type="scientific">Brachybacterium fresconis</name>
    <dbReference type="NCBI Taxonomy" id="173363"/>
    <lineage>
        <taxon>Bacteria</taxon>
        <taxon>Bacillati</taxon>
        <taxon>Actinomycetota</taxon>
        <taxon>Actinomycetes</taxon>
        <taxon>Micrococcales</taxon>
        <taxon>Dermabacteraceae</taxon>
        <taxon>Brachybacterium</taxon>
    </lineage>
</organism>
<gene>
    <name evidence="6" type="ORF">JOF44_001314</name>
</gene>
<evidence type="ECO:0000313" key="6">
    <source>
        <dbReference type="EMBL" id="MBP2408411.1"/>
    </source>
</evidence>
<feature type="domain" description="HTH tetR-type" evidence="5">
    <location>
        <begin position="16"/>
        <end position="76"/>
    </location>
</feature>
<dbReference type="SUPFAM" id="SSF46689">
    <property type="entry name" value="Homeodomain-like"/>
    <property type="match status" value="1"/>
</dbReference>
<evidence type="ECO:0000256" key="3">
    <source>
        <dbReference type="ARBA" id="ARBA00023163"/>
    </source>
</evidence>
<dbReference type="Proteomes" id="UP000698222">
    <property type="component" value="Unassembled WGS sequence"/>
</dbReference>
<evidence type="ECO:0000256" key="4">
    <source>
        <dbReference type="PROSITE-ProRule" id="PRU00335"/>
    </source>
</evidence>
<protein>
    <submittedName>
        <fullName evidence="6">AcrR family transcriptional regulator</fullName>
    </submittedName>
</protein>
<dbReference type="InterPro" id="IPR001647">
    <property type="entry name" value="HTH_TetR"/>
</dbReference>
<sequence>MTTEEAGVGRREQNRRRTERALHEAALACAERDGYRGATVARIAEAAGVAPRTFFRYFATKDEVMVPGQQRVRRLVEEAELPEGDLAPAVRAIADLCERALGAAELIPELEELPRLERLVAGSPELQAAMTHHDAQIAEAVTTRLIALLPQANPLDVHLAGEVVMAMWRTSWDRWRAEALEVGPTALPLENFRACRARLAPVLDALTGR</sequence>
<dbReference type="PANTHER" id="PTHR30055:SF238">
    <property type="entry name" value="MYCOFACTOCIN BIOSYNTHESIS TRANSCRIPTIONAL REGULATOR MFTR-RELATED"/>
    <property type="match status" value="1"/>
</dbReference>
<comment type="caution">
    <text evidence="6">The sequence shown here is derived from an EMBL/GenBank/DDBJ whole genome shotgun (WGS) entry which is preliminary data.</text>
</comment>
<dbReference type="Gene3D" id="1.10.357.10">
    <property type="entry name" value="Tetracycline Repressor, domain 2"/>
    <property type="match status" value="1"/>
</dbReference>
<dbReference type="InterPro" id="IPR023772">
    <property type="entry name" value="DNA-bd_HTH_TetR-type_CS"/>
</dbReference>
<dbReference type="PROSITE" id="PS50977">
    <property type="entry name" value="HTH_TETR_2"/>
    <property type="match status" value="1"/>
</dbReference>
<dbReference type="PANTHER" id="PTHR30055">
    <property type="entry name" value="HTH-TYPE TRANSCRIPTIONAL REGULATOR RUTR"/>
    <property type="match status" value="1"/>
</dbReference>
<keyword evidence="2 4" id="KW-0238">DNA-binding</keyword>
<dbReference type="InterPro" id="IPR050109">
    <property type="entry name" value="HTH-type_TetR-like_transc_reg"/>
</dbReference>
<evidence type="ECO:0000256" key="2">
    <source>
        <dbReference type="ARBA" id="ARBA00023125"/>
    </source>
</evidence>
<evidence type="ECO:0000259" key="5">
    <source>
        <dbReference type="PROSITE" id="PS50977"/>
    </source>
</evidence>
<dbReference type="Pfam" id="PF00440">
    <property type="entry name" value="TetR_N"/>
    <property type="match status" value="1"/>
</dbReference>
<keyword evidence="1" id="KW-0805">Transcription regulation</keyword>
<proteinExistence type="predicted"/>
<dbReference type="InterPro" id="IPR009057">
    <property type="entry name" value="Homeodomain-like_sf"/>
</dbReference>
<keyword evidence="7" id="KW-1185">Reference proteome</keyword>
<evidence type="ECO:0000313" key="7">
    <source>
        <dbReference type="Proteomes" id="UP000698222"/>
    </source>
</evidence>
<reference evidence="6 7" key="1">
    <citation type="submission" date="2021-03" db="EMBL/GenBank/DDBJ databases">
        <title>Sequencing the genomes of 1000 actinobacteria strains.</title>
        <authorList>
            <person name="Klenk H.-P."/>
        </authorList>
    </citation>
    <scope>NUCLEOTIDE SEQUENCE [LARGE SCALE GENOMIC DNA]</scope>
    <source>
        <strain evidence="6 7">DSM 14564</strain>
    </source>
</reference>
<keyword evidence="3" id="KW-0804">Transcription</keyword>
<dbReference type="EMBL" id="JAGIOC010000001">
    <property type="protein sequence ID" value="MBP2408411.1"/>
    <property type="molecule type" value="Genomic_DNA"/>
</dbReference>
<accession>A0ABS4YI26</accession>
<dbReference type="RefSeq" id="WP_209888879.1">
    <property type="nucleotide sequence ID" value="NZ_BAAAJV010000029.1"/>
</dbReference>
<name>A0ABS4YI26_9MICO</name>